<dbReference type="SUPFAM" id="SSF46785">
    <property type="entry name" value="Winged helix' DNA-binding domain"/>
    <property type="match status" value="1"/>
</dbReference>
<dbReference type="PANTHER" id="PTHR24567:SF74">
    <property type="entry name" value="HTH-TYPE TRANSCRIPTIONAL REGULATOR ARCR"/>
    <property type="match status" value="1"/>
</dbReference>
<dbReference type="PROSITE" id="PS51063">
    <property type="entry name" value="HTH_CRP_2"/>
    <property type="match status" value="1"/>
</dbReference>
<dbReference type="Gene3D" id="1.10.10.10">
    <property type="entry name" value="Winged helix-like DNA-binding domain superfamily/Winged helix DNA-binding domain"/>
    <property type="match status" value="1"/>
</dbReference>
<dbReference type="Gene3D" id="2.60.120.10">
    <property type="entry name" value="Jelly Rolls"/>
    <property type="match status" value="1"/>
</dbReference>
<dbReference type="CDD" id="cd00038">
    <property type="entry name" value="CAP_ED"/>
    <property type="match status" value="1"/>
</dbReference>
<dbReference type="Pfam" id="PF13545">
    <property type="entry name" value="HTH_Crp_2"/>
    <property type="match status" value="1"/>
</dbReference>
<dbReference type="Pfam" id="PF00027">
    <property type="entry name" value="cNMP_binding"/>
    <property type="match status" value="1"/>
</dbReference>
<evidence type="ECO:0000313" key="6">
    <source>
        <dbReference type="EMBL" id="SNS92950.1"/>
    </source>
</evidence>
<proteinExistence type="predicted"/>
<dbReference type="SMART" id="SM00419">
    <property type="entry name" value="HTH_CRP"/>
    <property type="match status" value="1"/>
</dbReference>
<dbReference type="InterPro" id="IPR012318">
    <property type="entry name" value="HTH_CRP"/>
</dbReference>
<gene>
    <name evidence="6" type="ORF">SAMN05421770_103112</name>
</gene>
<dbReference type="GO" id="GO:0005829">
    <property type="term" value="C:cytosol"/>
    <property type="evidence" value="ECO:0007669"/>
    <property type="project" value="TreeGrafter"/>
</dbReference>
<dbReference type="GO" id="GO:0003700">
    <property type="term" value="F:DNA-binding transcription factor activity"/>
    <property type="evidence" value="ECO:0007669"/>
    <property type="project" value="TreeGrafter"/>
</dbReference>
<evidence type="ECO:0000259" key="5">
    <source>
        <dbReference type="PROSITE" id="PS51063"/>
    </source>
</evidence>
<organism evidence="6 7">
    <name type="scientific">Granulicella rosea</name>
    <dbReference type="NCBI Taxonomy" id="474952"/>
    <lineage>
        <taxon>Bacteria</taxon>
        <taxon>Pseudomonadati</taxon>
        <taxon>Acidobacteriota</taxon>
        <taxon>Terriglobia</taxon>
        <taxon>Terriglobales</taxon>
        <taxon>Acidobacteriaceae</taxon>
        <taxon>Granulicella</taxon>
    </lineage>
</organism>
<dbReference type="GO" id="GO:0003677">
    <property type="term" value="F:DNA binding"/>
    <property type="evidence" value="ECO:0007669"/>
    <property type="project" value="UniProtKB-KW"/>
</dbReference>
<sequence>MSYEQVTIDGAARNGVSTRPKNLILTKMPEAQFAFIQRSLVPCELPLGTRLSEPNQPIEFVYFLTSGLVSIDALTAKGESVEVGVLGREGFTGLPALLGHPQMAHDAVMQGSGAGFRIRASILREEFLKGGVFAQLVYDFIYLQTVQAAQSVLCNRLHTVEARMARWLLTASDRQQTEILQLTQEYLAQMLGTRRSTVTVAAGKLQRRKLIDYTRGKVRIADRPALEGAACECYGIVRGAYDRMIGRNY</sequence>
<keyword evidence="2" id="KW-0238">DNA-binding</keyword>
<keyword evidence="6" id="KW-0808">Transferase</keyword>
<keyword evidence="1" id="KW-0805">Transcription regulation</keyword>
<dbReference type="InterPro" id="IPR000595">
    <property type="entry name" value="cNMP-bd_dom"/>
</dbReference>
<keyword evidence="7" id="KW-1185">Reference proteome</keyword>
<name>A0A239IH13_9BACT</name>
<evidence type="ECO:0000256" key="2">
    <source>
        <dbReference type="ARBA" id="ARBA00023125"/>
    </source>
</evidence>
<feature type="domain" description="Cyclic nucleotide-binding" evidence="4">
    <location>
        <begin position="24"/>
        <end position="98"/>
    </location>
</feature>
<reference evidence="6 7" key="1">
    <citation type="submission" date="2017-06" db="EMBL/GenBank/DDBJ databases">
        <authorList>
            <person name="Kim H.J."/>
            <person name="Triplett B.A."/>
        </authorList>
    </citation>
    <scope>NUCLEOTIDE SEQUENCE [LARGE SCALE GENOMIC DNA]</scope>
    <source>
        <strain evidence="6 7">DSM 18704</strain>
    </source>
</reference>
<dbReference type="InterPro" id="IPR036390">
    <property type="entry name" value="WH_DNA-bd_sf"/>
</dbReference>
<dbReference type="PANTHER" id="PTHR24567">
    <property type="entry name" value="CRP FAMILY TRANSCRIPTIONAL REGULATORY PROTEIN"/>
    <property type="match status" value="1"/>
</dbReference>
<evidence type="ECO:0000313" key="7">
    <source>
        <dbReference type="Proteomes" id="UP000198356"/>
    </source>
</evidence>
<evidence type="ECO:0000259" key="4">
    <source>
        <dbReference type="PROSITE" id="PS50042"/>
    </source>
</evidence>
<keyword evidence="3" id="KW-0804">Transcription</keyword>
<dbReference type="OrthoDB" id="8969464at2"/>
<keyword evidence="6" id="KW-0418">Kinase</keyword>
<accession>A0A239IH13</accession>
<dbReference type="InterPro" id="IPR036388">
    <property type="entry name" value="WH-like_DNA-bd_sf"/>
</dbReference>
<dbReference type="InterPro" id="IPR050397">
    <property type="entry name" value="Env_Response_Regulators"/>
</dbReference>
<dbReference type="AlphaFoldDB" id="A0A239IH13"/>
<dbReference type="EMBL" id="FZOU01000003">
    <property type="protein sequence ID" value="SNS92950.1"/>
    <property type="molecule type" value="Genomic_DNA"/>
</dbReference>
<dbReference type="RefSeq" id="WP_089408240.1">
    <property type="nucleotide sequence ID" value="NZ_FZOU01000003.1"/>
</dbReference>
<evidence type="ECO:0000256" key="3">
    <source>
        <dbReference type="ARBA" id="ARBA00023163"/>
    </source>
</evidence>
<protein>
    <submittedName>
        <fullName evidence="6">cAMP-binding domain of CRP or a regulatory subunit of cAMP-dependent protein kinases</fullName>
    </submittedName>
</protein>
<feature type="domain" description="HTH crp-type" evidence="5">
    <location>
        <begin position="158"/>
        <end position="224"/>
    </location>
</feature>
<dbReference type="InterPro" id="IPR014710">
    <property type="entry name" value="RmlC-like_jellyroll"/>
</dbReference>
<dbReference type="InterPro" id="IPR018490">
    <property type="entry name" value="cNMP-bd_dom_sf"/>
</dbReference>
<dbReference type="Proteomes" id="UP000198356">
    <property type="component" value="Unassembled WGS sequence"/>
</dbReference>
<dbReference type="PROSITE" id="PS50042">
    <property type="entry name" value="CNMP_BINDING_3"/>
    <property type="match status" value="1"/>
</dbReference>
<dbReference type="GO" id="GO:0016301">
    <property type="term" value="F:kinase activity"/>
    <property type="evidence" value="ECO:0007669"/>
    <property type="project" value="UniProtKB-KW"/>
</dbReference>
<evidence type="ECO:0000256" key="1">
    <source>
        <dbReference type="ARBA" id="ARBA00023015"/>
    </source>
</evidence>
<dbReference type="SUPFAM" id="SSF51206">
    <property type="entry name" value="cAMP-binding domain-like"/>
    <property type="match status" value="1"/>
</dbReference>